<evidence type="ECO:0008006" key="4">
    <source>
        <dbReference type="Google" id="ProtNLM"/>
    </source>
</evidence>
<dbReference type="OrthoDB" id="9813438at2"/>
<organism evidence="2 3">
    <name type="scientific">Candidatus Thiodictyon syntrophicum</name>
    <dbReference type="NCBI Taxonomy" id="1166950"/>
    <lineage>
        <taxon>Bacteria</taxon>
        <taxon>Pseudomonadati</taxon>
        <taxon>Pseudomonadota</taxon>
        <taxon>Gammaproteobacteria</taxon>
        <taxon>Chromatiales</taxon>
        <taxon>Chromatiaceae</taxon>
        <taxon>Thiodictyon</taxon>
    </lineage>
</organism>
<dbReference type="Pfam" id="PF13589">
    <property type="entry name" value="HATPase_c_3"/>
    <property type="match status" value="1"/>
</dbReference>
<dbReference type="RefSeq" id="WP_100917482.1">
    <property type="nucleotide sequence ID" value="NZ_CP020370.1"/>
</dbReference>
<proteinExistence type="predicted"/>
<dbReference type="Gene3D" id="3.30.565.10">
    <property type="entry name" value="Histidine kinase-like ATPase, C-terminal domain"/>
    <property type="match status" value="1"/>
</dbReference>
<dbReference type="EMBL" id="CP020370">
    <property type="protein sequence ID" value="AUB79664.1"/>
    <property type="molecule type" value="Genomic_DNA"/>
</dbReference>
<evidence type="ECO:0000256" key="1">
    <source>
        <dbReference type="SAM" id="MobiDB-lite"/>
    </source>
</evidence>
<sequence>MNETVHTETQVQTPAQFIPACLAIRAMRDSGYKNTAYALAELIDNAQQANASLIEVFCLQKREVVEQRERSRIVEIGVLDDGDGMDATTLRMALQFGNGTRLNDRSGIGRFGMGLPNASISQAARLDVWSWQNGPDNALHTFLDVDEVESGVTEYVPEPEHEPVPSDWRDLSAQLGNSGTLVVWSKIDINRLTWKSARSTLLNTERLIGRIYRRFLLDGSLIIRLVAPDVGGGTSFDKEACFDDPLYLTPAAKVPAPFDQTAMFESVFEDPQEIEFGGKKHIVNMRFSVATKKTIDEAGSADRGQTAYGRHARNNIGVSLLRAGRELVLDAGWCIGYDPRERWWDAEVEFDPALDELFGVTNNKQAATHFSELATTEWEQLAEEGENFLDVVNRLKAEGDPRGWLLVLSDSLKRNLKHLRELIKAQASGGRSTRRKRHQEPDDVTNTVNKGWKDRSKETPIEGEDTPKTKEDFVEIKEDLTQNKKYSDEAADELVSLIKDADLRVVFLEAAFPDSYHLFNVEIKGKVTEVTFNRSHPAFDDIFGTINTVDEDITDLTREEVLSRLMRAVNATKIIFAGWARYEREAGMERARALQKVRFEWGQIAAKFLDPDDNLAL</sequence>
<keyword evidence="3" id="KW-1185">Reference proteome</keyword>
<gene>
    <name evidence="2" type="ORF">THSYN_00940</name>
</gene>
<feature type="region of interest" description="Disordered" evidence="1">
    <location>
        <begin position="426"/>
        <end position="468"/>
    </location>
</feature>
<dbReference type="AlphaFoldDB" id="A0A2K8U262"/>
<protein>
    <recommendedName>
        <fullName evidence="4">ATP-binding protein</fullName>
    </recommendedName>
</protein>
<dbReference type="SUPFAM" id="SSF55874">
    <property type="entry name" value="ATPase domain of HSP90 chaperone/DNA topoisomerase II/histidine kinase"/>
    <property type="match status" value="1"/>
</dbReference>
<dbReference type="InterPro" id="IPR036890">
    <property type="entry name" value="HATPase_C_sf"/>
</dbReference>
<reference evidence="2 3" key="1">
    <citation type="submission" date="2017-03" db="EMBL/GenBank/DDBJ databases">
        <title>Complete genome sequence of Candidatus 'Thiodictyon syntrophicum' sp. nov. strain Cad16T, a photolithoautotroph purple sulfur bacterium isolated from an alpine meromictic lake.</title>
        <authorList>
            <person name="Luedin S.M."/>
            <person name="Pothier J.F."/>
            <person name="Danza F."/>
            <person name="Storelli N."/>
            <person name="Wittwer M."/>
            <person name="Tonolla M."/>
        </authorList>
    </citation>
    <scope>NUCLEOTIDE SEQUENCE [LARGE SCALE GENOMIC DNA]</scope>
    <source>
        <strain evidence="2 3">Cad16T</strain>
    </source>
</reference>
<feature type="compositionally biased region" description="Basic and acidic residues" evidence="1">
    <location>
        <begin position="451"/>
        <end position="468"/>
    </location>
</feature>
<evidence type="ECO:0000313" key="3">
    <source>
        <dbReference type="Proteomes" id="UP000232638"/>
    </source>
</evidence>
<evidence type="ECO:0000313" key="2">
    <source>
        <dbReference type="EMBL" id="AUB79664.1"/>
    </source>
</evidence>
<accession>A0A2K8U262</accession>
<dbReference type="KEGG" id="tsy:THSYN_00940"/>
<name>A0A2K8U262_9GAMM</name>
<dbReference type="Proteomes" id="UP000232638">
    <property type="component" value="Chromosome"/>
</dbReference>